<dbReference type="AlphaFoldDB" id="A0A919S2H4"/>
<reference evidence="7" key="1">
    <citation type="submission" date="2021-03" db="EMBL/GenBank/DDBJ databases">
        <title>Taxonomic study of Clostridium polyendosporum from meadow-gley soil under rice.</title>
        <authorList>
            <person name="Kobayashi H."/>
            <person name="Tanizawa Y."/>
            <person name="Yagura M."/>
        </authorList>
    </citation>
    <scope>NUCLEOTIDE SEQUENCE</scope>
    <source>
        <strain evidence="7">JCM 30710</strain>
    </source>
</reference>
<dbReference type="InterPro" id="IPR051611">
    <property type="entry name" value="ECF_transporter_component"/>
</dbReference>
<dbReference type="RefSeq" id="WP_212905307.1">
    <property type="nucleotide sequence ID" value="NZ_BOPZ01000047.1"/>
</dbReference>
<dbReference type="PANTHER" id="PTHR34857">
    <property type="entry name" value="SLL0384 PROTEIN"/>
    <property type="match status" value="1"/>
</dbReference>
<dbReference type="EMBL" id="BOPZ01000047">
    <property type="protein sequence ID" value="GIM30639.1"/>
    <property type="molecule type" value="Genomic_DNA"/>
</dbReference>
<proteinExistence type="predicted"/>
<feature type="transmembrane region" description="Helical" evidence="6">
    <location>
        <begin position="49"/>
        <end position="67"/>
    </location>
</feature>
<evidence type="ECO:0000256" key="1">
    <source>
        <dbReference type="ARBA" id="ARBA00004141"/>
    </source>
</evidence>
<protein>
    <submittedName>
        <fullName evidence="7">Cobalt ECF transporter T component CbiQ</fullName>
    </submittedName>
</protein>
<evidence type="ECO:0000256" key="3">
    <source>
        <dbReference type="ARBA" id="ARBA00022692"/>
    </source>
</evidence>
<dbReference type="Proteomes" id="UP000679179">
    <property type="component" value="Unassembled WGS sequence"/>
</dbReference>
<dbReference type="Pfam" id="PF02361">
    <property type="entry name" value="CbiQ"/>
    <property type="match status" value="1"/>
</dbReference>
<organism evidence="7 8">
    <name type="scientific">Clostridium polyendosporum</name>
    <dbReference type="NCBI Taxonomy" id="69208"/>
    <lineage>
        <taxon>Bacteria</taxon>
        <taxon>Bacillati</taxon>
        <taxon>Bacillota</taxon>
        <taxon>Clostridia</taxon>
        <taxon>Eubacteriales</taxon>
        <taxon>Clostridiaceae</taxon>
        <taxon>Clostridium</taxon>
    </lineage>
</organism>
<keyword evidence="4 6" id="KW-1133">Transmembrane helix</keyword>
<evidence type="ECO:0000256" key="2">
    <source>
        <dbReference type="ARBA" id="ARBA00022475"/>
    </source>
</evidence>
<comment type="caution">
    <text evidence="7">The sequence shown here is derived from an EMBL/GenBank/DDBJ whole genome shotgun (WGS) entry which is preliminary data.</text>
</comment>
<keyword evidence="5 6" id="KW-0472">Membrane</keyword>
<feature type="transmembrane region" description="Helical" evidence="6">
    <location>
        <begin position="79"/>
        <end position="98"/>
    </location>
</feature>
<feature type="transmembrane region" description="Helical" evidence="6">
    <location>
        <begin position="104"/>
        <end position="124"/>
    </location>
</feature>
<dbReference type="InterPro" id="IPR003339">
    <property type="entry name" value="ABC/ECF_trnsptr_transmembrane"/>
</dbReference>
<name>A0A919S2H4_9CLOT</name>
<evidence type="ECO:0000256" key="4">
    <source>
        <dbReference type="ARBA" id="ARBA00022989"/>
    </source>
</evidence>
<dbReference type="PANTHER" id="PTHR34857:SF2">
    <property type="entry name" value="SLL0384 PROTEIN"/>
    <property type="match status" value="1"/>
</dbReference>
<dbReference type="GO" id="GO:0005886">
    <property type="term" value="C:plasma membrane"/>
    <property type="evidence" value="ECO:0007669"/>
    <property type="project" value="UniProtKB-ARBA"/>
</dbReference>
<accession>A0A919S2H4</accession>
<comment type="subcellular location">
    <subcellularLocation>
        <location evidence="1">Membrane</location>
        <topology evidence="1">Multi-pass membrane protein</topology>
    </subcellularLocation>
</comment>
<dbReference type="CDD" id="cd16914">
    <property type="entry name" value="EcfT"/>
    <property type="match status" value="1"/>
</dbReference>
<keyword evidence="8" id="KW-1185">Reference proteome</keyword>
<evidence type="ECO:0000256" key="5">
    <source>
        <dbReference type="ARBA" id="ARBA00023136"/>
    </source>
</evidence>
<evidence type="ECO:0000256" key="6">
    <source>
        <dbReference type="SAM" id="Phobius"/>
    </source>
</evidence>
<sequence>MVDINNVLYRIRAIDDMGDQDTWIHRINPTVKLIVTFFYVIKVIALKEFYLRDIISIILYITIITLMSKVSIKPILKRALIVLPVVIGIGGINLFFYFTYSQMILSALLLFKGLFSVIGVLLFISTTGINNVAAALRTLKVPKILVAQLLLTYRYIMVLLEEGYRLKCAYELRTGNKTKIDIKVWGQIIGQMLLRSIDRAEMVYSAMKLRGFEGEYYISCGQRLKSWDILYTIICITLFILL</sequence>
<evidence type="ECO:0000313" key="7">
    <source>
        <dbReference type="EMBL" id="GIM30639.1"/>
    </source>
</evidence>
<keyword evidence="2" id="KW-1003">Cell membrane</keyword>
<gene>
    <name evidence="7" type="ORF">CPJCM30710_33050</name>
</gene>
<evidence type="ECO:0000313" key="8">
    <source>
        <dbReference type="Proteomes" id="UP000679179"/>
    </source>
</evidence>
<keyword evidence="3 6" id="KW-0812">Transmembrane</keyword>